<dbReference type="SUPFAM" id="SSF51430">
    <property type="entry name" value="NAD(P)-linked oxidoreductase"/>
    <property type="match status" value="1"/>
</dbReference>
<dbReference type="InterPro" id="IPR050791">
    <property type="entry name" value="Aldo-Keto_reductase"/>
</dbReference>
<dbReference type="PANTHER" id="PTHR43625:SF40">
    <property type="entry name" value="ALDO-KETO REDUCTASE YAKC [NADP(+)]"/>
    <property type="match status" value="1"/>
</dbReference>
<sequence>MQTRTIGSSGLTVGAIGLGCMGMSHLYDSAGRDDARSTEVLREAPGLGVTLIDTAAVYGPFLNESLVGAALEGRRDEIVLATKCGLYVNADGVTVRDARPDTIIRECDESLRRLRTDVIDLYQLHRVDPDVALEDSWGTMADLQRQGKVRFIGLSEATLDEVKLAHAIAPVTSVQSELSLWTRQWVDDVLPWTAANDVAFLPYSPLGRGFLTGAITASTEFAADDMRAGNPRFQPSALSANQALVDDVRAIAVRHDATPAQVALAWVLAQGPQVIPIPGTKRSDRLRENAAAADLTLSVDELRQLTDLPSAEGTRY</sequence>
<gene>
    <name evidence="3" type="ORF">UFOPK3773_02131</name>
</gene>
<protein>
    <submittedName>
        <fullName evidence="3">Unannotated protein</fullName>
    </submittedName>
</protein>
<evidence type="ECO:0000313" key="3">
    <source>
        <dbReference type="EMBL" id="CAB4963191.1"/>
    </source>
</evidence>
<dbReference type="PANTHER" id="PTHR43625">
    <property type="entry name" value="AFLATOXIN B1 ALDEHYDE REDUCTASE"/>
    <property type="match status" value="1"/>
</dbReference>
<reference evidence="3" key="1">
    <citation type="submission" date="2020-05" db="EMBL/GenBank/DDBJ databases">
        <authorList>
            <person name="Chiriac C."/>
            <person name="Salcher M."/>
            <person name="Ghai R."/>
            <person name="Kavagutti S V."/>
        </authorList>
    </citation>
    <scope>NUCLEOTIDE SEQUENCE</scope>
</reference>
<dbReference type="GO" id="GO:0016491">
    <property type="term" value="F:oxidoreductase activity"/>
    <property type="evidence" value="ECO:0007669"/>
    <property type="project" value="UniProtKB-KW"/>
</dbReference>
<evidence type="ECO:0000256" key="1">
    <source>
        <dbReference type="ARBA" id="ARBA00023002"/>
    </source>
</evidence>
<evidence type="ECO:0000259" key="2">
    <source>
        <dbReference type="Pfam" id="PF00248"/>
    </source>
</evidence>
<dbReference type="Pfam" id="PF00248">
    <property type="entry name" value="Aldo_ket_red"/>
    <property type="match status" value="1"/>
</dbReference>
<accession>A0A6J7L598</accession>
<feature type="domain" description="NADP-dependent oxidoreductase" evidence="2">
    <location>
        <begin position="16"/>
        <end position="307"/>
    </location>
</feature>
<dbReference type="InterPro" id="IPR036812">
    <property type="entry name" value="NAD(P)_OxRdtase_dom_sf"/>
</dbReference>
<dbReference type="AlphaFoldDB" id="A0A6J7L598"/>
<dbReference type="PROSITE" id="PS51257">
    <property type="entry name" value="PROKAR_LIPOPROTEIN"/>
    <property type="match status" value="1"/>
</dbReference>
<keyword evidence="1" id="KW-0560">Oxidoreductase</keyword>
<dbReference type="InterPro" id="IPR023210">
    <property type="entry name" value="NADP_OxRdtase_dom"/>
</dbReference>
<dbReference type="Gene3D" id="3.20.20.100">
    <property type="entry name" value="NADP-dependent oxidoreductase domain"/>
    <property type="match status" value="1"/>
</dbReference>
<name>A0A6J7L598_9ZZZZ</name>
<dbReference type="EMBL" id="CAFBNF010000333">
    <property type="protein sequence ID" value="CAB4963191.1"/>
    <property type="molecule type" value="Genomic_DNA"/>
</dbReference>
<proteinExistence type="predicted"/>
<organism evidence="3">
    <name type="scientific">freshwater metagenome</name>
    <dbReference type="NCBI Taxonomy" id="449393"/>
    <lineage>
        <taxon>unclassified sequences</taxon>
        <taxon>metagenomes</taxon>
        <taxon>ecological metagenomes</taxon>
    </lineage>
</organism>
<dbReference type="GO" id="GO:0005737">
    <property type="term" value="C:cytoplasm"/>
    <property type="evidence" value="ECO:0007669"/>
    <property type="project" value="TreeGrafter"/>
</dbReference>